<gene>
    <name evidence="5" type="ORF">AAFF_G00328030</name>
</gene>
<evidence type="ECO:0000256" key="2">
    <source>
        <dbReference type="SAM" id="Coils"/>
    </source>
</evidence>
<evidence type="ECO:0000259" key="4">
    <source>
        <dbReference type="Pfam" id="PF14723"/>
    </source>
</evidence>
<sequence length="248" mass="27925">HYSPYSSPHPQPHCGPYSSSNHYPSYPHTVSPLAAPAQPPSGIEMQLRRVLHDVRGAVNLAQSSSLCGEDIGTPLFSPQRAVQPLYEDSIQELQGIRRNLSVFRTQMMDLEVALMRQQDRAYQHLTQEDRQEAEHLQSLRTVVRQELQELELQLEDRLLFLDEQLRTSHYRHPVGIHRDQSMDSLCSTSPMNVSESVTQLLREQLYLQTELGGRECSSLRLPQPCSNSTATSTTATTVARNSACMGST</sequence>
<dbReference type="PANTHER" id="PTHR17469">
    <property type="entry name" value="SPERM SPECIFIC ANTIGEN 2-RELATED"/>
    <property type="match status" value="1"/>
</dbReference>
<dbReference type="AlphaFoldDB" id="A0AAD7X1K4"/>
<comment type="caution">
    <text evidence="5">The sequence shown here is derived from an EMBL/GenBank/DDBJ whole genome shotgun (WGS) entry which is preliminary data.</text>
</comment>
<feature type="non-terminal residue" evidence="5">
    <location>
        <position position="248"/>
    </location>
</feature>
<evidence type="ECO:0000313" key="5">
    <source>
        <dbReference type="EMBL" id="KAJ8416925.1"/>
    </source>
</evidence>
<dbReference type="Proteomes" id="UP001221898">
    <property type="component" value="Unassembled WGS sequence"/>
</dbReference>
<keyword evidence="1 2" id="KW-0175">Coiled coil</keyword>
<feature type="region of interest" description="Disordered" evidence="3">
    <location>
        <begin position="1"/>
        <end position="20"/>
    </location>
</feature>
<dbReference type="InterPro" id="IPR029326">
    <property type="entry name" value="SSFA2_C"/>
</dbReference>
<dbReference type="PANTHER" id="PTHR17469:SF11">
    <property type="entry name" value="PROTEIN ITPRID2"/>
    <property type="match status" value="1"/>
</dbReference>
<accession>A0AAD7X1K4</accession>
<name>A0AAD7X1K4_9TELE</name>
<dbReference type="InterPro" id="IPR043444">
    <property type="entry name" value="TESPA1-like"/>
</dbReference>
<organism evidence="5 6">
    <name type="scientific">Aldrovandia affinis</name>
    <dbReference type="NCBI Taxonomy" id="143900"/>
    <lineage>
        <taxon>Eukaryota</taxon>
        <taxon>Metazoa</taxon>
        <taxon>Chordata</taxon>
        <taxon>Craniata</taxon>
        <taxon>Vertebrata</taxon>
        <taxon>Euteleostomi</taxon>
        <taxon>Actinopterygii</taxon>
        <taxon>Neopterygii</taxon>
        <taxon>Teleostei</taxon>
        <taxon>Notacanthiformes</taxon>
        <taxon>Halosauridae</taxon>
        <taxon>Aldrovandia</taxon>
    </lineage>
</organism>
<keyword evidence="6" id="KW-1185">Reference proteome</keyword>
<evidence type="ECO:0000313" key="6">
    <source>
        <dbReference type="Proteomes" id="UP001221898"/>
    </source>
</evidence>
<proteinExistence type="predicted"/>
<protein>
    <recommendedName>
        <fullName evidence="4">Sperm-specific antigen 2 C-terminal domain-containing protein</fullName>
    </recommendedName>
</protein>
<dbReference type="Pfam" id="PF14723">
    <property type="entry name" value="SSFA2_C"/>
    <property type="match status" value="1"/>
</dbReference>
<evidence type="ECO:0000256" key="3">
    <source>
        <dbReference type="SAM" id="MobiDB-lite"/>
    </source>
</evidence>
<evidence type="ECO:0000256" key="1">
    <source>
        <dbReference type="ARBA" id="ARBA00023054"/>
    </source>
</evidence>
<reference evidence="5" key="1">
    <citation type="journal article" date="2023" name="Science">
        <title>Genome structures resolve the early diversification of teleost fishes.</title>
        <authorList>
            <person name="Parey E."/>
            <person name="Louis A."/>
            <person name="Montfort J."/>
            <person name="Bouchez O."/>
            <person name="Roques C."/>
            <person name="Iampietro C."/>
            <person name="Lluch J."/>
            <person name="Castinel A."/>
            <person name="Donnadieu C."/>
            <person name="Desvignes T."/>
            <person name="Floi Bucao C."/>
            <person name="Jouanno E."/>
            <person name="Wen M."/>
            <person name="Mejri S."/>
            <person name="Dirks R."/>
            <person name="Jansen H."/>
            <person name="Henkel C."/>
            <person name="Chen W.J."/>
            <person name="Zahm M."/>
            <person name="Cabau C."/>
            <person name="Klopp C."/>
            <person name="Thompson A.W."/>
            <person name="Robinson-Rechavi M."/>
            <person name="Braasch I."/>
            <person name="Lecointre G."/>
            <person name="Bobe J."/>
            <person name="Postlethwait J.H."/>
            <person name="Berthelot C."/>
            <person name="Roest Crollius H."/>
            <person name="Guiguen Y."/>
        </authorList>
    </citation>
    <scope>NUCLEOTIDE SEQUENCE</scope>
    <source>
        <strain evidence="5">NC1722</strain>
    </source>
</reference>
<dbReference type="EMBL" id="JAINUG010000005">
    <property type="protein sequence ID" value="KAJ8416925.1"/>
    <property type="molecule type" value="Genomic_DNA"/>
</dbReference>
<feature type="domain" description="Sperm-specific antigen 2 C-terminal" evidence="4">
    <location>
        <begin position="14"/>
        <end position="165"/>
    </location>
</feature>
<feature type="coiled-coil region" evidence="2">
    <location>
        <begin position="133"/>
        <end position="164"/>
    </location>
</feature>